<protein>
    <submittedName>
        <fullName evidence="2">Lipid A 3-O-deacylase (PagL)</fullName>
    </submittedName>
</protein>
<proteinExistence type="predicted"/>
<feature type="signal peptide" evidence="1">
    <location>
        <begin position="1"/>
        <end position="25"/>
    </location>
</feature>
<dbReference type="EMBL" id="CP003350">
    <property type="protein sequence ID" value="AFC85240.1"/>
    <property type="molecule type" value="Genomic_DNA"/>
</dbReference>
<dbReference type="KEGG" id="fau:Fraau_0769"/>
<evidence type="ECO:0000313" key="3">
    <source>
        <dbReference type="Proteomes" id="UP000005234"/>
    </source>
</evidence>
<keyword evidence="3" id="KW-1185">Reference proteome</keyword>
<evidence type="ECO:0000256" key="1">
    <source>
        <dbReference type="SAM" id="SignalP"/>
    </source>
</evidence>
<feature type="chain" id="PRO_5003613550" evidence="1">
    <location>
        <begin position="26"/>
        <end position="174"/>
    </location>
</feature>
<gene>
    <name evidence="2" type="ordered locus">Fraau_0769</name>
</gene>
<dbReference type="Proteomes" id="UP000005234">
    <property type="component" value="Chromosome"/>
</dbReference>
<dbReference type="eggNOG" id="ENOG5031MH3">
    <property type="taxonomic scope" value="Bacteria"/>
</dbReference>
<accession>H8KZV9</accession>
<dbReference type="Gene3D" id="2.40.160.20">
    <property type="match status" value="1"/>
</dbReference>
<name>H8KZV9_FRAAD</name>
<dbReference type="RefSeq" id="WP_014402246.1">
    <property type="nucleotide sequence ID" value="NC_017033.1"/>
</dbReference>
<reference evidence="2" key="1">
    <citation type="submission" date="2012-02" db="EMBL/GenBank/DDBJ databases">
        <title>The complete genome of Frateuria aurantia DSM 6220.</title>
        <authorList>
            <consortium name="US DOE Joint Genome Institute (JGI-PGF)"/>
            <person name="Lucas S."/>
            <person name="Copeland A."/>
            <person name="Lapidus A."/>
            <person name="Glavina del Rio T."/>
            <person name="Dalin E."/>
            <person name="Tice H."/>
            <person name="Bruce D."/>
            <person name="Goodwin L."/>
            <person name="Pitluck S."/>
            <person name="Peters L."/>
            <person name="Ovchinnikova G."/>
            <person name="Teshima H."/>
            <person name="Kyrpides N."/>
            <person name="Mavromatis K."/>
            <person name="Ivanova N."/>
            <person name="Brettin T."/>
            <person name="Detter J.C."/>
            <person name="Han C."/>
            <person name="Larimer F."/>
            <person name="Land M."/>
            <person name="Hauser L."/>
            <person name="Markowitz V."/>
            <person name="Cheng J.-F."/>
            <person name="Hugenholtz P."/>
            <person name="Woyke T."/>
            <person name="Wu D."/>
            <person name="Brambilla E."/>
            <person name="Klenk H.-P."/>
            <person name="Eisen J.A."/>
        </authorList>
    </citation>
    <scope>NUCLEOTIDE SEQUENCE</scope>
    <source>
        <strain evidence="2">DSM 6220</strain>
    </source>
</reference>
<organism evidence="2 3">
    <name type="scientific">Frateuria aurantia (strain ATCC 33424 / DSM 6220 / KCTC 2777 / LMG 1558 / NBRC 3245 / NCIMB 13370)</name>
    <name type="common">Acetobacter aurantius</name>
    <dbReference type="NCBI Taxonomy" id="767434"/>
    <lineage>
        <taxon>Bacteria</taxon>
        <taxon>Pseudomonadati</taxon>
        <taxon>Pseudomonadota</taxon>
        <taxon>Gammaproteobacteria</taxon>
        <taxon>Lysobacterales</taxon>
        <taxon>Rhodanobacteraceae</taxon>
        <taxon>Frateuria</taxon>
    </lineage>
</organism>
<sequence length="174" mass="19025">MHSLKSLLLVGGVALCGLLAGPAHAVELEFDGGKSITSNRSTNAAFIEATFHEFRLGGSLFTLAPDISAGWIGGRNLSQRVDGYGLRQDAWLFSAGGRLRVGHQGDWYHNFFLSFQPAANFGRTIALSSPLEFNTSIGWGWHHFDIRVRHISNAGYHEPNRGETMILGGMHFSL</sequence>
<dbReference type="Pfam" id="PF09411">
    <property type="entry name" value="PagL"/>
    <property type="match status" value="1"/>
</dbReference>
<dbReference type="AlphaFoldDB" id="H8KZV9"/>
<evidence type="ECO:0000313" key="2">
    <source>
        <dbReference type="EMBL" id="AFC85240.1"/>
    </source>
</evidence>
<dbReference type="HOGENOM" id="CLU_1560527_0_0_6"/>
<dbReference type="InterPro" id="IPR018550">
    <property type="entry name" value="Lipid-A_deacylase-rel"/>
</dbReference>
<keyword evidence="1" id="KW-0732">Signal</keyword>